<gene>
    <name evidence="2" type="ORF">KI809_04320</name>
</gene>
<evidence type="ECO:0000313" key="3">
    <source>
        <dbReference type="Proteomes" id="UP000811899"/>
    </source>
</evidence>
<organism evidence="2 3">
    <name type="scientific">Geoanaerobacter pelophilus</name>
    <dbReference type="NCBI Taxonomy" id="60036"/>
    <lineage>
        <taxon>Bacteria</taxon>
        <taxon>Pseudomonadati</taxon>
        <taxon>Thermodesulfobacteriota</taxon>
        <taxon>Desulfuromonadia</taxon>
        <taxon>Geobacterales</taxon>
        <taxon>Geobacteraceae</taxon>
        <taxon>Geoanaerobacter</taxon>
    </lineage>
</organism>
<accession>A0AAW4L8K2</accession>
<keyword evidence="3" id="KW-1185">Reference proteome</keyword>
<name>A0AAW4L8K2_9BACT</name>
<comment type="caution">
    <text evidence="2">The sequence shown here is derived from an EMBL/GenBank/DDBJ whole genome shotgun (WGS) entry which is preliminary data.</text>
</comment>
<feature type="chain" id="PRO_5043431010" description="Outer membrane protein" evidence="1">
    <location>
        <begin position="23"/>
        <end position="250"/>
    </location>
</feature>
<reference evidence="2 3" key="1">
    <citation type="submission" date="2021-05" db="EMBL/GenBank/DDBJ databases">
        <title>The draft genome of Geobacter pelophilus DSM 12255.</title>
        <authorList>
            <person name="Xu Z."/>
            <person name="Masuda Y."/>
            <person name="Itoh H."/>
            <person name="Senoo K."/>
        </authorList>
    </citation>
    <scope>NUCLEOTIDE SEQUENCE [LARGE SCALE GENOMIC DNA]</scope>
    <source>
        <strain evidence="2 3">DSM 12255</strain>
    </source>
</reference>
<sequence>MKKIILLITALSLLLSATAVLAADIRFVSPLVQGEFKDLSKEFGAALGYKNVAPPVPLGITGFDAGVELSFIDVKKESRYWRSAFGNDASGYLVYPRLRVRKGLPFGIDVGAMYSYVPDSNVKSYGFELSKAILEGGALSPALGVRATYTKLAGVSDLDLQTAGIDATISKGFAIITPYIGGGMLWIDSKAKGDLQRLSTAAGTPLSEEKIWLPRGVVGVKVALLPVVSVTAEAEYAVRPIYSLKAAIGF</sequence>
<dbReference type="RefSeq" id="WP_214170253.1">
    <property type="nucleotide sequence ID" value="NZ_JAHCVJ010000001.1"/>
</dbReference>
<feature type="signal peptide" evidence="1">
    <location>
        <begin position="1"/>
        <end position="22"/>
    </location>
</feature>
<proteinExistence type="predicted"/>
<evidence type="ECO:0008006" key="4">
    <source>
        <dbReference type="Google" id="ProtNLM"/>
    </source>
</evidence>
<dbReference type="EMBL" id="JAHCVJ010000001">
    <property type="protein sequence ID" value="MBT0663521.1"/>
    <property type="molecule type" value="Genomic_DNA"/>
</dbReference>
<dbReference type="AlphaFoldDB" id="A0AAW4L8K2"/>
<protein>
    <recommendedName>
        <fullName evidence="4">Outer membrane protein</fullName>
    </recommendedName>
</protein>
<evidence type="ECO:0000256" key="1">
    <source>
        <dbReference type="SAM" id="SignalP"/>
    </source>
</evidence>
<dbReference type="Proteomes" id="UP000811899">
    <property type="component" value="Unassembled WGS sequence"/>
</dbReference>
<evidence type="ECO:0000313" key="2">
    <source>
        <dbReference type="EMBL" id="MBT0663521.1"/>
    </source>
</evidence>
<keyword evidence="1" id="KW-0732">Signal</keyword>